<feature type="region of interest" description="Disordered" evidence="1">
    <location>
        <begin position="17"/>
        <end position="44"/>
    </location>
</feature>
<accession>A0A4R5A341</accession>
<keyword evidence="3" id="KW-1185">Reference proteome</keyword>
<dbReference type="Proteomes" id="UP000295578">
    <property type="component" value="Unassembled WGS sequence"/>
</dbReference>
<name>A0A4R5A341_9ACTN</name>
<organism evidence="2 3">
    <name type="scientific">Actinomadura darangshiensis</name>
    <dbReference type="NCBI Taxonomy" id="705336"/>
    <lineage>
        <taxon>Bacteria</taxon>
        <taxon>Bacillati</taxon>
        <taxon>Actinomycetota</taxon>
        <taxon>Actinomycetes</taxon>
        <taxon>Streptosporangiales</taxon>
        <taxon>Thermomonosporaceae</taxon>
        <taxon>Actinomadura</taxon>
    </lineage>
</organism>
<dbReference type="OrthoDB" id="3577535at2"/>
<dbReference type="RefSeq" id="WP_132204136.1">
    <property type="nucleotide sequence ID" value="NZ_SMKY01000322.1"/>
</dbReference>
<dbReference type="AlphaFoldDB" id="A0A4R5A341"/>
<evidence type="ECO:0000256" key="1">
    <source>
        <dbReference type="SAM" id="MobiDB-lite"/>
    </source>
</evidence>
<evidence type="ECO:0000313" key="2">
    <source>
        <dbReference type="EMBL" id="TDD65895.1"/>
    </source>
</evidence>
<dbReference type="EMBL" id="SMKY01000322">
    <property type="protein sequence ID" value="TDD65895.1"/>
    <property type="molecule type" value="Genomic_DNA"/>
</dbReference>
<comment type="caution">
    <text evidence="2">The sequence shown here is derived from an EMBL/GenBank/DDBJ whole genome shotgun (WGS) entry which is preliminary data.</text>
</comment>
<feature type="region of interest" description="Disordered" evidence="1">
    <location>
        <begin position="153"/>
        <end position="176"/>
    </location>
</feature>
<proteinExistence type="predicted"/>
<evidence type="ECO:0000313" key="3">
    <source>
        <dbReference type="Proteomes" id="UP000295578"/>
    </source>
</evidence>
<gene>
    <name evidence="2" type="ORF">E1293_39810</name>
</gene>
<feature type="compositionally biased region" description="Low complexity" evidence="1">
    <location>
        <begin position="28"/>
        <end position="41"/>
    </location>
</feature>
<sequence length="176" mass="17404">MLTMLVAGGCGVFGGSSDSPAQGAESKTPVTAASTTPVTPADGSDVSACGDGNCAVLVSGPVDIKVKGHGGITMLSVVKVTPPGLSFKIKSDDGTGSGELQPTCTLKLHKYGQATSCGGTQTPPPQETGILALQVASAANGGVVLRLVSGKVGEPPASLRPPKIKLPSLPDDPWGD</sequence>
<reference evidence="2 3" key="1">
    <citation type="submission" date="2019-03" db="EMBL/GenBank/DDBJ databases">
        <title>Draft genome sequences of novel Actinobacteria.</title>
        <authorList>
            <person name="Sahin N."/>
            <person name="Ay H."/>
            <person name="Saygin H."/>
        </authorList>
    </citation>
    <scope>NUCLEOTIDE SEQUENCE [LARGE SCALE GENOMIC DNA]</scope>
    <source>
        <strain evidence="2 3">DSM 45941</strain>
    </source>
</reference>
<protein>
    <submittedName>
        <fullName evidence="2">Uncharacterized protein</fullName>
    </submittedName>
</protein>